<keyword evidence="1" id="KW-0677">Repeat</keyword>
<dbReference type="AlphaFoldDB" id="A0A2P6RU53"/>
<dbReference type="Pfam" id="PF18836">
    <property type="entry name" value="B_solenoid_ydck"/>
    <property type="match status" value="2"/>
</dbReference>
<feature type="compositionally biased region" description="Low complexity" evidence="4">
    <location>
        <begin position="459"/>
        <end position="472"/>
    </location>
</feature>
<name>A0A2P6RU53_ROSCH</name>
<dbReference type="InterPro" id="IPR044450">
    <property type="entry name" value="AtDRB-like_DSRM_1"/>
</dbReference>
<proteinExistence type="predicted"/>
<feature type="compositionally biased region" description="Polar residues" evidence="4">
    <location>
        <begin position="158"/>
        <end position="193"/>
    </location>
</feature>
<dbReference type="PROSITE" id="PS50137">
    <property type="entry name" value="DS_RBD"/>
    <property type="match status" value="3"/>
</dbReference>
<feature type="region of interest" description="Disordered" evidence="4">
    <location>
        <begin position="158"/>
        <end position="198"/>
    </location>
</feature>
<protein>
    <submittedName>
        <fullName evidence="6">Putative double-stranded RNA-binding domain-containing protein</fullName>
    </submittedName>
</protein>
<dbReference type="Gene3D" id="3.30.160.20">
    <property type="match status" value="3"/>
</dbReference>
<evidence type="ECO:0000256" key="2">
    <source>
        <dbReference type="ARBA" id="ARBA00022884"/>
    </source>
</evidence>
<dbReference type="EMBL" id="PDCK01000040">
    <property type="protein sequence ID" value="PRQ49941.1"/>
    <property type="molecule type" value="Genomic_DNA"/>
</dbReference>
<dbReference type="SMART" id="SM00358">
    <property type="entry name" value="DSRM"/>
    <property type="match status" value="3"/>
</dbReference>
<evidence type="ECO:0000256" key="1">
    <source>
        <dbReference type="ARBA" id="ARBA00022737"/>
    </source>
</evidence>
<feature type="compositionally biased region" description="Polar residues" evidence="4">
    <location>
        <begin position="425"/>
        <end position="437"/>
    </location>
</feature>
<accession>A0A2P6RU53</accession>
<evidence type="ECO:0000259" key="5">
    <source>
        <dbReference type="PROSITE" id="PS50137"/>
    </source>
</evidence>
<dbReference type="GO" id="GO:0003725">
    <property type="term" value="F:double-stranded RNA binding"/>
    <property type="evidence" value="ECO:0007669"/>
    <property type="project" value="InterPro"/>
</dbReference>
<dbReference type="SUPFAM" id="SSF54768">
    <property type="entry name" value="dsRNA-binding domain-like"/>
    <property type="match status" value="3"/>
</dbReference>
<gene>
    <name evidence="6" type="ORF">RchiOBHm_Chr2g0127561</name>
</gene>
<dbReference type="InterPro" id="IPR014720">
    <property type="entry name" value="dsRBD_dom"/>
</dbReference>
<sequence length="540" mass="57342">MFKSKLQELCQKKAWPLPEYSSNKEGLDHDPRFSATVKINGREFNTVDPFRSSKLAQNDAARLAFDHFSAPATRPIPFDFPQPSLVAIAPAPTPTPSGLPTGLGTDWSFTNTPLQLQKTQETHQPPQVSGNATDGGSQVSGNATVAGSQVSGNATVAGSQVSGNATNGGSQVSGNATVAGSQVSATGSSSQISGRALGVEGDNRSKGIQHLHKNQLQRYAHKRNLILPVYSCEREGPPHAARFKCTVTIDGKTYQGQEFLPTVKDAEHAAAEVALISLLPNGVQEDDSGLYKNLLQELIQKEGQHVPLYSTRTSGEPHMLTFVSTVEIGGESFTGQVARSKKLAEVSAAKAAYNTLRDRKSSPIPLFLTQASQGQEGLQFLSSNAPSYMAPDLQQQVRPNAPKISIPNSVTREQEKEISVAAVGTSHQSTTVSSGVDNHTVGGGSTSSDTVPGRVLKTSRSASPPSQSGSSSTLTYFCTSNMDSTLQPPAKRSTSYTNIVAVHPRMSNMTLPEDCVVLSLSDETWVAVSPMKTEGITNHS</sequence>
<dbReference type="Gramene" id="PRQ49941">
    <property type="protein sequence ID" value="PRQ49941"/>
    <property type="gene ID" value="RchiOBHm_Chr2g0127561"/>
</dbReference>
<evidence type="ECO:0000256" key="4">
    <source>
        <dbReference type="SAM" id="MobiDB-lite"/>
    </source>
</evidence>
<dbReference type="OrthoDB" id="5988181at2759"/>
<dbReference type="OMA" id="LERRQWN"/>
<evidence type="ECO:0000313" key="6">
    <source>
        <dbReference type="EMBL" id="PRQ49941.1"/>
    </source>
</evidence>
<feature type="region of interest" description="Disordered" evidence="4">
    <location>
        <begin position="117"/>
        <end position="145"/>
    </location>
</feature>
<dbReference type="Proteomes" id="UP000238479">
    <property type="component" value="Chromosome 2"/>
</dbReference>
<feature type="domain" description="DRBM" evidence="5">
    <location>
        <begin position="290"/>
        <end position="358"/>
    </location>
</feature>
<feature type="domain" description="DRBM" evidence="5">
    <location>
        <begin position="211"/>
        <end position="280"/>
    </location>
</feature>
<feature type="domain" description="DRBM" evidence="5">
    <location>
        <begin position="1"/>
        <end position="70"/>
    </location>
</feature>
<feature type="region of interest" description="Disordered" evidence="4">
    <location>
        <begin position="421"/>
        <end position="473"/>
    </location>
</feature>
<organism evidence="6 7">
    <name type="scientific">Rosa chinensis</name>
    <name type="common">China rose</name>
    <dbReference type="NCBI Taxonomy" id="74649"/>
    <lineage>
        <taxon>Eukaryota</taxon>
        <taxon>Viridiplantae</taxon>
        <taxon>Streptophyta</taxon>
        <taxon>Embryophyta</taxon>
        <taxon>Tracheophyta</taxon>
        <taxon>Spermatophyta</taxon>
        <taxon>Magnoliopsida</taxon>
        <taxon>eudicotyledons</taxon>
        <taxon>Gunneridae</taxon>
        <taxon>Pentapetalae</taxon>
        <taxon>rosids</taxon>
        <taxon>fabids</taxon>
        <taxon>Rosales</taxon>
        <taxon>Rosaceae</taxon>
        <taxon>Rosoideae</taxon>
        <taxon>Rosoideae incertae sedis</taxon>
        <taxon>Rosa</taxon>
    </lineage>
</organism>
<keyword evidence="7" id="KW-1185">Reference proteome</keyword>
<dbReference type="STRING" id="74649.A0A2P6RU53"/>
<dbReference type="Pfam" id="PF00035">
    <property type="entry name" value="dsrm"/>
    <property type="match status" value="3"/>
</dbReference>
<dbReference type="CDD" id="cd19907">
    <property type="entry name" value="DSRM_AtDRB-like_rpt1"/>
    <property type="match status" value="1"/>
</dbReference>
<dbReference type="PANTHER" id="PTHR46031">
    <property type="match status" value="1"/>
</dbReference>
<comment type="caution">
    <text evidence="6">The sequence shown here is derived from an EMBL/GenBank/DDBJ whole genome shotgun (WGS) entry which is preliminary data.</text>
</comment>
<evidence type="ECO:0000256" key="3">
    <source>
        <dbReference type="PROSITE-ProRule" id="PRU00266"/>
    </source>
</evidence>
<keyword evidence="2 3" id="KW-0694">RNA-binding</keyword>
<evidence type="ECO:0000313" key="7">
    <source>
        <dbReference type="Proteomes" id="UP000238479"/>
    </source>
</evidence>
<reference evidence="6 7" key="1">
    <citation type="journal article" date="2018" name="Nat. Genet.">
        <title>The Rosa genome provides new insights in the design of modern roses.</title>
        <authorList>
            <person name="Bendahmane M."/>
        </authorList>
    </citation>
    <scope>NUCLEOTIDE SEQUENCE [LARGE SCALE GENOMIC DNA]</scope>
    <source>
        <strain evidence="7">cv. Old Blush</strain>
    </source>
</reference>
<dbReference type="InterPro" id="IPR040831">
    <property type="entry name" value="B_solenoid_ydck_rpt"/>
</dbReference>
<dbReference type="PANTHER" id="PTHR46031:SF16">
    <property type="entry name" value="DOUBLE-STRANDED RNA-BINDING PROTEIN 4"/>
    <property type="match status" value="1"/>
</dbReference>